<keyword evidence="9" id="KW-1185">Reference proteome</keyword>
<reference evidence="8 9" key="1">
    <citation type="submission" date="2022-04" db="EMBL/GenBank/DDBJ databases">
        <title>Positive selection, recombination, and allopatry shape intraspecific diversity of widespread and dominant cyanobacteria.</title>
        <authorList>
            <person name="Wei J."/>
            <person name="Shu W."/>
            <person name="Hu C."/>
        </authorList>
    </citation>
    <scope>NUCLEOTIDE SEQUENCE [LARGE SCALE GENOMIC DNA]</scope>
    <source>
        <strain evidence="8 9">AS-A4</strain>
    </source>
</reference>
<dbReference type="PRINTS" id="PR01021">
    <property type="entry name" value="OMPADOMAIN"/>
</dbReference>
<dbReference type="Gene3D" id="3.30.1330.60">
    <property type="entry name" value="OmpA-like domain"/>
    <property type="match status" value="1"/>
</dbReference>
<comment type="caution">
    <text evidence="8">The sequence shown here is derived from an EMBL/GenBank/DDBJ whole genome shotgun (WGS) entry which is preliminary data.</text>
</comment>
<dbReference type="CDD" id="cd07185">
    <property type="entry name" value="OmpA_C-like"/>
    <property type="match status" value="1"/>
</dbReference>
<keyword evidence="2 4" id="KW-0472">Membrane</keyword>
<dbReference type="Gene3D" id="2.60.40.10">
    <property type="entry name" value="Immunoglobulins"/>
    <property type="match status" value="1"/>
</dbReference>
<name>A0ABV0KQS0_9CYAN</name>
<gene>
    <name evidence="8" type="ORF">NDI38_24585</name>
</gene>
<evidence type="ECO:0000313" key="9">
    <source>
        <dbReference type="Proteomes" id="UP001476950"/>
    </source>
</evidence>
<feature type="compositionally biased region" description="Basic and acidic residues" evidence="5">
    <location>
        <begin position="13"/>
        <end position="32"/>
    </location>
</feature>
<evidence type="ECO:0000256" key="3">
    <source>
        <dbReference type="ARBA" id="ARBA00023237"/>
    </source>
</evidence>
<feature type="region of interest" description="Disordered" evidence="5">
    <location>
        <begin position="604"/>
        <end position="634"/>
    </location>
</feature>
<evidence type="ECO:0000313" key="8">
    <source>
        <dbReference type="EMBL" id="MEP1061582.1"/>
    </source>
</evidence>
<dbReference type="RefSeq" id="WP_206756000.1">
    <property type="nucleotide sequence ID" value="NZ_JAMPLM010000038.1"/>
</dbReference>
<feature type="transmembrane region" description="Helical" evidence="6">
    <location>
        <begin position="46"/>
        <end position="66"/>
    </location>
</feature>
<evidence type="ECO:0000256" key="6">
    <source>
        <dbReference type="SAM" id="Phobius"/>
    </source>
</evidence>
<evidence type="ECO:0000256" key="1">
    <source>
        <dbReference type="ARBA" id="ARBA00004442"/>
    </source>
</evidence>
<dbReference type="InterPro" id="IPR011050">
    <property type="entry name" value="Pectin_lyase_fold/virulence"/>
</dbReference>
<accession>A0ABV0KQS0</accession>
<comment type="subcellular location">
    <subcellularLocation>
        <location evidence="1">Cell outer membrane</location>
    </subcellularLocation>
</comment>
<dbReference type="PANTHER" id="PTHR30329:SF21">
    <property type="entry name" value="LIPOPROTEIN YIAD-RELATED"/>
    <property type="match status" value="1"/>
</dbReference>
<dbReference type="Pfam" id="PF00691">
    <property type="entry name" value="OmpA"/>
    <property type="match status" value="1"/>
</dbReference>
<keyword evidence="6" id="KW-1133">Transmembrane helix</keyword>
<dbReference type="Gene3D" id="2.160.20.10">
    <property type="entry name" value="Single-stranded right-handed beta-helix, Pectin lyase-like"/>
    <property type="match status" value="1"/>
</dbReference>
<dbReference type="InterPro" id="IPR050330">
    <property type="entry name" value="Bact_OuterMem_StrucFunc"/>
</dbReference>
<dbReference type="PROSITE" id="PS51123">
    <property type="entry name" value="OMPA_2"/>
    <property type="match status" value="1"/>
</dbReference>
<dbReference type="EMBL" id="JAMPLM010000038">
    <property type="protein sequence ID" value="MEP1061582.1"/>
    <property type="molecule type" value="Genomic_DNA"/>
</dbReference>
<dbReference type="SUPFAM" id="SSF103088">
    <property type="entry name" value="OmpA-like"/>
    <property type="match status" value="1"/>
</dbReference>
<dbReference type="PANTHER" id="PTHR30329">
    <property type="entry name" value="STATOR ELEMENT OF FLAGELLAR MOTOR COMPLEX"/>
    <property type="match status" value="1"/>
</dbReference>
<feature type="domain" description="OmpA-like" evidence="7">
    <location>
        <begin position="634"/>
        <end position="751"/>
    </location>
</feature>
<dbReference type="InterPro" id="IPR006626">
    <property type="entry name" value="PbH1"/>
</dbReference>
<dbReference type="InterPro" id="IPR013783">
    <property type="entry name" value="Ig-like_fold"/>
</dbReference>
<proteinExistence type="predicted"/>
<dbReference type="Proteomes" id="UP001476950">
    <property type="component" value="Unassembled WGS sequence"/>
</dbReference>
<dbReference type="Pfam" id="PF13229">
    <property type="entry name" value="Beta_helix"/>
    <property type="match status" value="1"/>
</dbReference>
<sequence length="766" mass="82131">MSKLYQGGMNQRAEGKGQKAEGRRQKAEDKGQKVKGKGQKAKGRRLYQVPLLLVVLSVFASGVGVAQTADTTAAQVLRVTVNSNQDGAVQADEGLTLREAIAIVNGTLPLDRLSPAEQGQVEPLTGTASSQIAFQLPEGQTTIRLVDVLPALQRNGLLLDGTTQPGYQAERSAINELPMPVPVVTVAPAEGKEVFRGLTVAADNITIRGLSLYGFTSTHRETASTPPADIFITHRLPPPDISKQQTPANFAPYYKDDVPAQNVVIENNWLGIPPLSGASGVGSRESGATQTPRSAFGVSVFNGVNTTIRRNWIADHDGSAIITSVNAQNLQVSENVLIGNGVAGMPDAIRLEGTVNQSQITGNLICANDGSGVYLFKPSGAVQIKDNQIIYNGRRLRRAAIYLMGSNHQVTGNQIRYQTGPGVVVAAYPTSHQNQIETNRFSNLEGLSIDLVTRQGTGGSQYADPVVEPGTDVSDYQRGDGVNPQRDTSNRRKETGNGAIDAPRFASKEFFTLDAAAAKPSVQVFGKADPGSKIELYQVSGKDDGYGPLSEPIATTETDANGNFSTTIAASVGEQISAIAIDPRYGSSEPARLAVVRAIAPAVSPVPAPQSPTSPPRCTTPVAQQPPPQPEPPPDVVRLTVPKNIHFALDKSTISAATARVLDRIAQVLVENPYILVTIEGHTDPRATDIYNLALGERRAIAARNYLLRRGIAPERLTIRSLGERQRVAPGSTRLDYARDRRAEFIYRDVRDIEVIIQEQDLQIEP</sequence>
<evidence type="ECO:0000259" key="7">
    <source>
        <dbReference type="PROSITE" id="PS51123"/>
    </source>
</evidence>
<keyword evidence="3" id="KW-0998">Cell outer membrane</keyword>
<organism evidence="8 9">
    <name type="scientific">Stenomitos frigidus AS-A4</name>
    <dbReference type="NCBI Taxonomy" id="2933935"/>
    <lineage>
        <taxon>Bacteria</taxon>
        <taxon>Bacillati</taxon>
        <taxon>Cyanobacteriota</taxon>
        <taxon>Cyanophyceae</taxon>
        <taxon>Leptolyngbyales</taxon>
        <taxon>Leptolyngbyaceae</taxon>
        <taxon>Stenomitos</taxon>
    </lineage>
</organism>
<keyword evidence="6" id="KW-0812">Transmembrane</keyword>
<feature type="compositionally biased region" description="Pro residues" evidence="5">
    <location>
        <begin position="624"/>
        <end position="634"/>
    </location>
</feature>
<evidence type="ECO:0000256" key="5">
    <source>
        <dbReference type="SAM" id="MobiDB-lite"/>
    </source>
</evidence>
<evidence type="ECO:0000256" key="4">
    <source>
        <dbReference type="PROSITE-ProRule" id="PRU00473"/>
    </source>
</evidence>
<dbReference type="InterPro" id="IPR006665">
    <property type="entry name" value="OmpA-like"/>
</dbReference>
<dbReference type="SMART" id="SM00710">
    <property type="entry name" value="PbH1"/>
    <property type="match status" value="6"/>
</dbReference>
<protein>
    <submittedName>
        <fullName evidence="8">OmpA family protein</fullName>
    </submittedName>
</protein>
<dbReference type="InterPro" id="IPR039448">
    <property type="entry name" value="Beta_helix"/>
</dbReference>
<dbReference type="InterPro" id="IPR036737">
    <property type="entry name" value="OmpA-like_sf"/>
</dbReference>
<feature type="compositionally biased region" description="Pro residues" evidence="5">
    <location>
        <begin position="604"/>
        <end position="615"/>
    </location>
</feature>
<dbReference type="InterPro" id="IPR012334">
    <property type="entry name" value="Pectin_lyas_fold"/>
</dbReference>
<feature type="region of interest" description="Disordered" evidence="5">
    <location>
        <begin position="459"/>
        <end position="499"/>
    </location>
</feature>
<dbReference type="SUPFAM" id="SSF51126">
    <property type="entry name" value="Pectin lyase-like"/>
    <property type="match status" value="1"/>
</dbReference>
<dbReference type="InterPro" id="IPR006664">
    <property type="entry name" value="OMP_bac"/>
</dbReference>
<evidence type="ECO:0000256" key="2">
    <source>
        <dbReference type="ARBA" id="ARBA00023136"/>
    </source>
</evidence>
<feature type="region of interest" description="Disordered" evidence="5">
    <location>
        <begin position="1"/>
        <end position="41"/>
    </location>
</feature>